<dbReference type="InterPro" id="IPR016169">
    <property type="entry name" value="FAD-bd_PCMH_sub2"/>
</dbReference>
<feature type="domain" description="FAD-binding PCMH-type" evidence="4">
    <location>
        <begin position="147"/>
        <end position="326"/>
    </location>
</feature>
<dbReference type="InterPro" id="IPR050432">
    <property type="entry name" value="FAD-linked_Oxidoreductases_BP"/>
</dbReference>
<gene>
    <name evidence="5" type="ORF">KCU76_g9137</name>
</gene>
<comment type="similarity">
    <text evidence="1">Belongs to the oxygen-dependent FAD-linked oxidoreductase family.</text>
</comment>
<dbReference type="InterPro" id="IPR012951">
    <property type="entry name" value="BBE"/>
</dbReference>
<reference evidence="5" key="2">
    <citation type="submission" date="2021-08" db="EMBL/GenBank/DDBJ databases">
        <authorList>
            <person name="Gostincar C."/>
            <person name="Sun X."/>
            <person name="Song Z."/>
            <person name="Gunde-Cimerman N."/>
        </authorList>
    </citation>
    <scope>NUCLEOTIDE SEQUENCE</scope>
    <source>
        <strain evidence="5">EXF-9911</strain>
    </source>
</reference>
<dbReference type="GO" id="GO:0016491">
    <property type="term" value="F:oxidoreductase activity"/>
    <property type="evidence" value="ECO:0007669"/>
    <property type="project" value="UniProtKB-KW"/>
</dbReference>
<dbReference type="InterPro" id="IPR036318">
    <property type="entry name" value="FAD-bd_PCMH-like_sf"/>
</dbReference>
<dbReference type="SUPFAM" id="SSF56176">
    <property type="entry name" value="FAD-binding/transporter-associated domain-like"/>
    <property type="match status" value="1"/>
</dbReference>
<feature type="signal peptide" evidence="3">
    <location>
        <begin position="1"/>
        <end position="21"/>
    </location>
</feature>
<evidence type="ECO:0000256" key="1">
    <source>
        <dbReference type="ARBA" id="ARBA00005466"/>
    </source>
</evidence>
<name>A0A9P8EGF1_AURME</name>
<dbReference type="PANTHER" id="PTHR13878">
    <property type="entry name" value="GULONOLACTONE OXIDASE"/>
    <property type="match status" value="1"/>
</dbReference>
<evidence type="ECO:0000256" key="2">
    <source>
        <dbReference type="ARBA" id="ARBA00023002"/>
    </source>
</evidence>
<evidence type="ECO:0000313" key="6">
    <source>
        <dbReference type="Proteomes" id="UP000779574"/>
    </source>
</evidence>
<feature type="non-terminal residue" evidence="5">
    <location>
        <position position="597"/>
    </location>
</feature>
<evidence type="ECO:0000259" key="4">
    <source>
        <dbReference type="PROSITE" id="PS51387"/>
    </source>
</evidence>
<dbReference type="Gene3D" id="3.30.465.10">
    <property type="match status" value="2"/>
</dbReference>
<dbReference type="PROSITE" id="PS51387">
    <property type="entry name" value="FAD_PCMH"/>
    <property type="match status" value="1"/>
</dbReference>
<keyword evidence="2" id="KW-0560">Oxidoreductase</keyword>
<evidence type="ECO:0000313" key="5">
    <source>
        <dbReference type="EMBL" id="KAG9689093.1"/>
    </source>
</evidence>
<organism evidence="5 6">
    <name type="scientific">Aureobasidium melanogenum</name>
    <name type="common">Aureobasidium pullulans var. melanogenum</name>
    <dbReference type="NCBI Taxonomy" id="46634"/>
    <lineage>
        <taxon>Eukaryota</taxon>
        <taxon>Fungi</taxon>
        <taxon>Dikarya</taxon>
        <taxon>Ascomycota</taxon>
        <taxon>Pezizomycotina</taxon>
        <taxon>Dothideomycetes</taxon>
        <taxon>Dothideomycetidae</taxon>
        <taxon>Dothideales</taxon>
        <taxon>Saccotheciaceae</taxon>
        <taxon>Aureobasidium</taxon>
    </lineage>
</organism>
<accession>A0A9P8EGF1</accession>
<dbReference type="AlphaFoldDB" id="A0A9P8EGF1"/>
<evidence type="ECO:0000256" key="3">
    <source>
        <dbReference type="SAM" id="SignalP"/>
    </source>
</evidence>
<dbReference type="EMBL" id="JAHFXF010000372">
    <property type="protein sequence ID" value="KAG9689093.1"/>
    <property type="molecule type" value="Genomic_DNA"/>
</dbReference>
<sequence length="597" mass="64748">MLRSTLASGLAVSVIASVTSAASLSLSAEIENASANNADCRCFPGDACWPSTDEWNSLNKTVTGRLIATVPLAAACHDDQYAAYNEERCAELQNSWLNPDTQYVKMIELIKVYELTCPSLPSSSSVMAPFFANQSCDPFQPRSAQCVIGTYVQYAINVSCASDIINGLNFAIDHNIRLVVRNTGHDYNGKSTGAGALGLWMANLKDTEIKDWSDKYYTGKAIKVGAGIRGGEAYKIADAAGYQIVGGECPTVGIAGGYSQGGGHSALTSRHGLGADQVLEWEVVTGTGRHLIANRHQNTDLYWALSGGGGGTYGVVLSMTSKLHPDTPTVGFNLTFTSAGVPTDTYYEAVTAYHASLPKLVDAGAMSVWYFTNESFAISPITAPSISLDELKSLLSPFMNKLDQLNITYSHYFGEFATYLEHFNTMFSPIQVGIAQYGGRLIPRSVVENNNTALTDAFRFINENGGQFIGVGINASLARSGFPENAVNPGWRDALIDTTLTTPWNFTAPWEEMVANADKMTNLLIPKLAELTPNGSCYLNEGDFQQPNFQEVFYGKNYQKLSQIKDKYDPHHIFYATTAVGSDYWVPQKDGRLCKAA</sequence>
<dbReference type="InterPro" id="IPR016166">
    <property type="entry name" value="FAD-bd_PCMH"/>
</dbReference>
<dbReference type="InterPro" id="IPR006094">
    <property type="entry name" value="Oxid_FAD_bind_N"/>
</dbReference>
<keyword evidence="3" id="KW-0732">Signal</keyword>
<dbReference type="Pfam" id="PF08031">
    <property type="entry name" value="BBE"/>
    <property type="match status" value="1"/>
</dbReference>
<dbReference type="Proteomes" id="UP000779574">
    <property type="component" value="Unassembled WGS sequence"/>
</dbReference>
<dbReference type="GO" id="GO:0071949">
    <property type="term" value="F:FAD binding"/>
    <property type="evidence" value="ECO:0007669"/>
    <property type="project" value="InterPro"/>
</dbReference>
<dbReference type="OrthoDB" id="9983560at2759"/>
<feature type="chain" id="PRO_5040189326" evidence="3">
    <location>
        <begin position="22"/>
        <end position="597"/>
    </location>
</feature>
<comment type="caution">
    <text evidence="5">The sequence shown here is derived from an EMBL/GenBank/DDBJ whole genome shotgun (WGS) entry which is preliminary data.</text>
</comment>
<proteinExistence type="inferred from homology"/>
<reference evidence="5" key="1">
    <citation type="journal article" date="2021" name="J Fungi (Basel)">
        <title>Virulence traits and population genomics of the black yeast Aureobasidium melanogenum.</title>
        <authorList>
            <person name="Cernosa A."/>
            <person name="Sun X."/>
            <person name="Gostincar C."/>
            <person name="Fang C."/>
            <person name="Gunde-Cimerman N."/>
            <person name="Song Z."/>
        </authorList>
    </citation>
    <scope>NUCLEOTIDE SEQUENCE</scope>
    <source>
        <strain evidence="5">EXF-9911</strain>
    </source>
</reference>
<dbReference type="Pfam" id="PF01565">
    <property type="entry name" value="FAD_binding_4"/>
    <property type="match status" value="1"/>
</dbReference>
<protein>
    <submittedName>
        <fullName evidence="5">FAD/FMN-containing isoamyl alcohol oxidase MreA</fullName>
    </submittedName>
</protein>
<dbReference type="PANTHER" id="PTHR13878:SF91">
    <property type="entry name" value="FAD BINDING DOMAIN PROTEIN (AFU_ORTHOLOGUE AFUA_6G12070)-RELATED"/>
    <property type="match status" value="1"/>
</dbReference>